<comment type="caution">
    <text evidence="3">The sequence shown here is derived from an EMBL/GenBank/DDBJ whole genome shotgun (WGS) entry which is preliminary data.</text>
</comment>
<feature type="compositionally biased region" description="Basic residues" evidence="1">
    <location>
        <begin position="1"/>
        <end position="12"/>
    </location>
</feature>
<gene>
    <name evidence="3" type="ORF">GCM10009665_08610</name>
</gene>
<evidence type="ECO:0000256" key="2">
    <source>
        <dbReference type="SAM" id="Phobius"/>
    </source>
</evidence>
<dbReference type="Proteomes" id="UP001500037">
    <property type="component" value="Unassembled WGS sequence"/>
</dbReference>
<feature type="transmembrane region" description="Helical" evidence="2">
    <location>
        <begin position="34"/>
        <end position="55"/>
    </location>
</feature>
<keyword evidence="2" id="KW-0472">Membrane</keyword>
<proteinExistence type="predicted"/>
<organism evidence="3 4">
    <name type="scientific">Kitasatospora nipponensis</name>
    <dbReference type="NCBI Taxonomy" id="258049"/>
    <lineage>
        <taxon>Bacteria</taxon>
        <taxon>Bacillati</taxon>
        <taxon>Actinomycetota</taxon>
        <taxon>Actinomycetes</taxon>
        <taxon>Kitasatosporales</taxon>
        <taxon>Streptomycetaceae</taxon>
        <taxon>Kitasatospora</taxon>
    </lineage>
</organism>
<keyword evidence="2" id="KW-1133">Transmembrane helix</keyword>
<dbReference type="RefSeq" id="WP_344439338.1">
    <property type="nucleotide sequence ID" value="NZ_BAAALF010000008.1"/>
</dbReference>
<reference evidence="3 4" key="1">
    <citation type="journal article" date="2019" name="Int. J. Syst. Evol. Microbiol.">
        <title>The Global Catalogue of Microorganisms (GCM) 10K type strain sequencing project: providing services to taxonomists for standard genome sequencing and annotation.</title>
        <authorList>
            <consortium name="The Broad Institute Genomics Platform"/>
            <consortium name="The Broad Institute Genome Sequencing Center for Infectious Disease"/>
            <person name="Wu L."/>
            <person name="Ma J."/>
        </authorList>
    </citation>
    <scope>NUCLEOTIDE SEQUENCE [LARGE SCALE GENOMIC DNA]</scope>
    <source>
        <strain evidence="3 4">JCM 13004</strain>
    </source>
</reference>
<feature type="region of interest" description="Disordered" evidence="1">
    <location>
        <begin position="1"/>
        <end position="20"/>
    </location>
</feature>
<keyword evidence="2" id="KW-0812">Transmembrane</keyword>
<keyword evidence="4" id="KW-1185">Reference proteome</keyword>
<sequence>MSRRATRRRQNSARRQGDRLPYLLGMPARGNIRWPFIVTVMVAATGLYVLALLTAPPMPPGQAPTPGSSSAAPQPPDDENA</sequence>
<name>A0ABN1VU87_9ACTN</name>
<accession>A0ABN1VU87</accession>
<dbReference type="EMBL" id="BAAALF010000008">
    <property type="protein sequence ID" value="GAA1220771.1"/>
    <property type="molecule type" value="Genomic_DNA"/>
</dbReference>
<evidence type="ECO:0000313" key="4">
    <source>
        <dbReference type="Proteomes" id="UP001500037"/>
    </source>
</evidence>
<evidence type="ECO:0000256" key="1">
    <source>
        <dbReference type="SAM" id="MobiDB-lite"/>
    </source>
</evidence>
<feature type="region of interest" description="Disordered" evidence="1">
    <location>
        <begin position="54"/>
        <end position="81"/>
    </location>
</feature>
<evidence type="ECO:0000313" key="3">
    <source>
        <dbReference type="EMBL" id="GAA1220771.1"/>
    </source>
</evidence>
<protein>
    <submittedName>
        <fullName evidence="3">Uncharacterized protein</fullName>
    </submittedName>
</protein>